<proteinExistence type="inferred from homology"/>
<dbReference type="InterPro" id="IPR003609">
    <property type="entry name" value="Pan_app"/>
</dbReference>
<reference evidence="11 12" key="1">
    <citation type="submission" date="2018-10" db="EMBL/GenBank/DDBJ databases">
        <title>Fifty Aureobasidium pullulans genomes reveal a recombining polyextremotolerant generalist.</title>
        <authorList>
            <person name="Gostincar C."/>
            <person name="Turk M."/>
            <person name="Zajc J."/>
            <person name="Gunde-Cimerman N."/>
        </authorList>
    </citation>
    <scope>NUCLEOTIDE SEQUENCE [LARGE SCALE GENOMIC DNA]</scope>
    <source>
        <strain evidence="11 12">EXF-3380</strain>
    </source>
</reference>
<keyword evidence="7 9" id="KW-1133">Transmembrane helix</keyword>
<evidence type="ECO:0000256" key="4">
    <source>
        <dbReference type="ARBA" id="ARBA00022692"/>
    </source>
</evidence>
<feature type="transmembrane region" description="Helical" evidence="9">
    <location>
        <begin position="1370"/>
        <end position="1391"/>
    </location>
</feature>
<dbReference type="Pfam" id="PF03169">
    <property type="entry name" value="OPT"/>
    <property type="match status" value="1"/>
</dbReference>
<keyword evidence="4 9" id="KW-0812">Transmembrane</keyword>
<dbReference type="InterPro" id="IPR004813">
    <property type="entry name" value="OPT"/>
</dbReference>
<feature type="transmembrane region" description="Helical" evidence="9">
    <location>
        <begin position="1100"/>
        <end position="1123"/>
    </location>
</feature>
<evidence type="ECO:0000256" key="1">
    <source>
        <dbReference type="ARBA" id="ARBA00004141"/>
    </source>
</evidence>
<sequence length="1434" mass="147673">MCVCSSSTIVLAVYPTPITASNGSVSTSYSLSLVNGSSTQTTVDSVILTSSSYGSAGSSAPATGPASLTTALSLTNSDLLSSGIPSSSTVRSLSSSGASEIISVATTVATFTSASSVLSSIATSLSTRSSSASTTSLNPVLTNRAFLSCPADDGLYYADTNDRVYQLRCGTDEPDNTIGTSSQSSLQDCVRACTNFGGCTSASYDVSSNLCSYQGTTSSRMSLRKRQDTSTTDSATLTDYICPDVDGTRLLDSSGSIFETQCNTFLPASNTTSFTADDLVSCFSFCSNSAGCSSVTFQNQICTLISNGSSGAGVFRNNVASAFLLGTRQGSAAESSAASTGVAETSSTDVSQASTSTASTTTVITSSTSSISSIQFSITNDVSTLSQTSITISIPLPTTIVPSLSIPSTIVPSLSIPTTIIPSLSIPAISSIPSPVVPSLLSSILSTAIGIGSSALQVPTPSVDVSAVLSQVSSLLPTTIDPLTVLPSTLPVLPSVSTVIGGVTTLIPAVSLPSTLPVLPSASTLLDGLTTLVPVISAIPTSLPGAIASDASVIASEIGNAASSILSQATGVISAIGDPLTLIPSSLVVIPTISSLPSVDGLTTLVATIPSVPTISLVPSVISDVASDASAIASEVGDTISSVLSNIPIITAIPTLPTLPAIPTISPVPSLISIIASDASVIVSDVGGIVSSILSNVPIITAIPTLPTISPVPSLISVIASDAGVIVSNVGDVASSVLSNLPTITPVQSIISVVASDVSVVVSDVGNAASSIIGGLTTLLDGVPQITALPTVTVPSIAPILSEGAGVVSSLLDATTLIGPVITGGVSLPTNLPIPTLVDVTTLLGATTLLAPIITGVASLPTLVTVALPSPTCLTYDQLLNICLDAVATSSGNAGAGINVGLTLGSIPIVEASITLGLASTALPSVDVGVSLGPISAGVGLGTNGLSLGLGGSSQPTTVISLPAVSVGNSGIGVAIGSSTITLLDPSASLNVVPSVISIGSSGVALPSSIPISLDLGLGSSTITSYVAQLIVYPVGVAWHKVMPDREHTTFGIRWNLNPGPFNFKEHAMIVIMANASFGTGVGYFTDILQAQRGFYKFNWGWGFGVLVALSTQCVGFGLAGLFSRWLVEPAGMIWPQDLVNCAFMYTLHDNSKTDPAKTNGWRISRYRYFFYVFMGSFLYYWFPGYIAQFLSVFAFPTWIAPNNITVNKVFGGYSGMALLPITFDWTQITGYVFSPLIPPWHAIGNTLIGLVLFYWITASAVHFSGTWYADYLPFSDSSSYDNTAGVYNVSRILTPDITLDLTKYKEYSPLFLSTTFALCYGLSFAAISAVVVHTILFHGKFIIDRWRRSRDEMRDVHQEMMDKYPKVPAWWFISLLVVCIGLSFATIYAYPTEMSWWALILAFIISFVWFVPIGMVQAITNVQVRRKLDALGS</sequence>
<comment type="caution">
    <text evidence="11">The sequence shown here is derived from an EMBL/GenBank/DDBJ whole genome shotgun (WGS) entry which is preliminary data.</text>
</comment>
<dbReference type="Pfam" id="PF00024">
    <property type="entry name" value="PAN_1"/>
    <property type="match status" value="1"/>
</dbReference>
<evidence type="ECO:0000256" key="7">
    <source>
        <dbReference type="ARBA" id="ARBA00022989"/>
    </source>
</evidence>
<evidence type="ECO:0000256" key="8">
    <source>
        <dbReference type="ARBA" id="ARBA00023136"/>
    </source>
</evidence>
<evidence type="ECO:0000313" key="12">
    <source>
        <dbReference type="Proteomes" id="UP000304947"/>
    </source>
</evidence>
<evidence type="ECO:0000256" key="2">
    <source>
        <dbReference type="ARBA" id="ARBA00008807"/>
    </source>
</evidence>
<feature type="transmembrane region" description="Helical" evidence="9">
    <location>
        <begin position="1247"/>
        <end position="1270"/>
    </location>
</feature>
<evidence type="ECO:0000313" key="11">
    <source>
        <dbReference type="EMBL" id="TIA65043.1"/>
    </source>
</evidence>
<dbReference type="NCBIfam" id="TIGR00728">
    <property type="entry name" value="OPT_sfam"/>
    <property type="match status" value="1"/>
</dbReference>
<dbReference type="GO" id="GO:0015031">
    <property type="term" value="P:protein transport"/>
    <property type="evidence" value="ECO:0007669"/>
    <property type="project" value="UniProtKB-KW"/>
</dbReference>
<keyword evidence="8 9" id="KW-0472">Membrane</keyword>
<accession>A0A4V4LM14</accession>
<comment type="similarity">
    <text evidence="2">Belongs to the oligopeptide OPT transporter family.</text>
</comment>
<dbReference type="InterPro" id="IPR004648">
    <property type="entry name" value="Oligpept_transpt"/>
</dbReference>
<feature type="transmembrane region" description="Helical" evidence="9">
    <location>
        <begin position="1211"/>
        <end position="1235"/>
    </location>
</feature>
<organism evidence="11 12">
    <name type="scientific">Aureobasidium pullulans</name>
    <name type="common">Black yeast</name>
    <name type="synonym">Pullularia pullulans</name>
    <dbReference type="NCBI Taxonomy" id="5580"/>
    <lineage>
        <taxon>Eukaryota</taxon>
        <taxon>Fungi</taxon>
        <taxon>Dikarya</taxon>
        <taxon>Ascomycota</taxon>
        <taxon>Pezizomycotina</taxon>
        <taxon>Dothideomycetes</taxon>
        <taxon>Dothideomycetidae</taxon>
        <taxon>Dothideales</taxon>
        <taxon>Saccotheciaceae</taxon>
        <taxon>Aureobasidium</taxon>
    </lineage>
</organism>
<dbReference type="GO" id="GO:0035673">
    <property type="term" value="F:oligopeptide transmembrane transporter activity"/>
    <property type="evidence" value="ECO:0007669"/>
    <property type="project" value="InterPro"/>
</dbReference>
<feature type="transmembrane region" description="Helical" evidence="9">
    <location>
        <begin position="1397"/>
        <end position="1420"/>
    </location>
</feature>
<feature type="transmembrane region" description="Helical" evidence="9">
    <location>
        <begin position="1311"/>
        <end position="1338"/>
    </location>
</feature>
<feature type="transmembrane region" description="Helical" evidence="9">
    <location>
        <begin position="1169"/>
        <end position="1191"/>
    </location>
</feature>
<protein>
    <recommendedName>
        <fullName evidence="10">Apple domain-containing protein</fullName>
    </recommendedName>
</protein>
<keyword evidence="5" id="KW-0571">Peptide transport</keyword>
<keyword evidence="3" id="KW-0813">Transport</keyword>
<gene>
    <name evidence="11" type="ORF">D6C83_02527</name>
</gene>
<evidence type="ECO:0000256" key="5">
    <source>
        <dbReference type="ARBA" id="ARBA00022856"/>
    </source>
</evidence>
<evidence type="ECO:0000256" key="9">
    <source>
        <dbReference type="SAM" id="Phobius"/>
    </source>
</evidence>
<dbReference type="Proteomes" id="UP000304947">
    <property type="component" value="Unassembled WGS sequence"/>
</dbReference>
<comment type="subcellular location">
    <subcellularLocation>
        <location evidence="1">Membrane</location>
        <topology evidence="1">Multi-pass membrane protein</topology>
    </subcellularLocation>
</comment>
<dbReference type="GO" id="GO:0016020">
    <property type="term" value="C:membrane"/>
    <property type="evidence" value="ECO:0007669"/>
    <property type="project" value="UniProtKB-SubCell"/>
</dbReference>
<feature type="domain" description="Apple" evidence="10">
    <location>
        <begin position="149"/>
        <end position="242"/>
    </location>
</feature>
<dbReference type="NCBIfam" id="TIGR00727">
    <property type="entry name" value="ISP4_OPT"/>
    <property type="match status" value="1"/>
</dbReference>
<name>A0A4V4LM14_AURPU</name>
<evidence type="ECO:0000259" key="10">
    <source>
        <dbReference type="PROSITE" id="PS50948"/>
    </source>
</evidence>
<keyword evidence="6" id="KW-0653">Protein transport</keyword>
<evidence type="ECO:0000256" key="3">
    <source>
        <dbReference type="ARBA" id="ARBA00022448"/>
    </source>
</evidence>
<evidence type="ECO:0000256" key="6">
    <source>
        <dbReference type="ARBA" id="ARBA00022927"/>
    </source>
</evidence>
<dbReference type="PANTHER" id="PTHR22601">
    <property type="entry name" value="ISP4 LIKE PROTEIN"/>
    <property type="match status" value="1"/>
</dbReference>
<dbReference type="PROSITE" id="PS50948">
    <property type="entry name" value="PAN"/>
    <property type="match status" value="1"/>
</dbReference>
<dbReference type="EMBL" id="QZBU01000556">
    <property type="protein sequence ID" value="TIA65043.1"/>
    <property type="molecule type" value="Genomic_DNA"/>
</dbReference>